<evidence type="ECO:0000256" key="1">
    <source>
        <dbReference type="SAM" id="MobiDB-lite"/>
    </source>
</evidence>
<dbReference type="InterPro" id="IPR013783">
    <property type="entry name" value="Ig-like_fold"/>
</dbReference>
<accession>A0A382AN34</accession>
<sequence length="477" mass="51852">VIEEMTLINTGADDITDLILGGKADHDVTWNVPFPDWDFPFWTDDVVDYDEVTMTTMELDGDNQGSAANDFGIDDDGRDYRGVRVAQTPINLNGKNHDELVPTDVTHYWWTGDEDPQTAATRWNFATAGSRGEDKKTVNPSPMDMRYLQAYGPYDLAAGDSIKLVFAVLAGAGLENTQNAARAAKQAYDWDYNLPKPPAAPQIAADGVETQSDGTVKITWTYSDAQIAAVDPDIGSADFSGFRVYRAAAAPSTNTEALMSAEGSSVDSEGSPSTAPGPEWPAHAAGPYKVLSEGPASDFGSGGTYSYVDENVAIGLMYWYYVAAYDKGGTSATHGSVPSLESYYTMSYPLVSDPYGRIDIPTAPPAFTVSLETLTYTDLDGGESTAPFVAPNPWKREVMTTYFGADNPSVFFMRFYNVKSGQDLQIFDVTGNLVFEKKISSTGSYDWNLVSRNRTQVTTGVYFWKVGDTTGKLAVIR</sequence>
<organism evidence="2">
    <name type="scientific">marine metagenome</name>
    <dbReference type="NCBI Taxonomy" id="408172"/>
    <lineage>
        <taxon>unclassified sequences</taxon>
        <taxon>metagenomes</taxon>
        <taxon>ecological metagenomes</taxon>
    </lineage>
</organism>
<reference evidence="2" key="1">
    <citation type="submission" date="2018-05" db="EMBL/GenBank/DDBJ databases">
        <authorList>
            <person name="Lanie J.A."/>
            <person name="Ng W.-L."/>
            <person name="Kazmierczak K.M."/>
            <person name="Andrzejewski T.M."/>
            <person name="Davidsen T.M."/>
            <person name="Wayne K.J."/>
            <person name="Tettelin H."/>
            <person name="Glass J.I."/>
            <person name="Rusch D."/>
            <person name="Podicherti R."/>
            <person name="Tsui H.-C.T."/>
            <person name="Winkler M.E."/>
        </authorList>
    </citation>
    <scope>NUCLEOTIDE SEQUENCE</scope>
</reference>
<dbReference type="Gene3D" id="2.60.40.10">
    <property type="entry name" value="Immunoglobulins"/>
    <property type="match status" value="1"/>
</dbReference>
<feature type="region of interest" description="Disordered" evidence="1">
    <location>
        <begin position="256"/>
        <end position="287"/>
    </location>
</feature>
<dbReference type="EMBL" id="UINC01025961">
    <property type="protein sequence ID" value="SVB02542.1"/>
    <property type="molecule type" value="Genomic_DNA"/>
</dbReference>
<protein>
    <submittedName>
        <fullName evidence="2">Uncharacterized protein</fullName>
    </submittedName>
</protein>
<feature type="non-terminal residue" evidence="2">
    <location>
        <position position="1"/>
    </location>
</feature>
<name>A0A382AN34_9ZZZZ</name>
<dbReference type="AlphaFoldDB" id="A0A382AN34"/>
<evidence type="ECO:0000313" key="2">
    <source>
        <dbReference type="EMBL" id="SVB02542.1"/>
    </source>
</evidence>
<proteinExistence type="predicted"/>
<feature type="compositionally biased region" description="Polar residues" evidence="1">
    <location>
        <begin position="256"/>
        <end position="274"/>
    </location>
</feature>
<gene>
    <name evidence="2" type="ORF">METZ01_LOCUS155396</name>
</gene>